<dbReference type="RefSeq" id="WP_193782245.1">
    <property type="nucleotide sequence ID" value="NZ_JADDOJ010000124.1"/>
</dbReference>
<evidence type="ECO:0000256" key="1">
    <source>
        <dbReference type="ARBA" id="ARBA00022448"/>
    </source>
</evidence>
<evidence type="ECO:0000256" key="4">
    <source>
        <dbReference type="ARBA" id="ARBA00022982"/>
    </source>
</evidence>
<dbReference type="InterPro" id="IPR036909">
    <property type="entry name" value="Cyt_c-like_dom_sf"/>
</dbReference>
<feature type="region of interest" description="Disordered" evidence="7">
    <location>
        <begin position="1"/>
        <end position="48"/>
    </location>
</feature>
<evidence type="ECO:0000313" key="9">
    <source>
        <dbReference type="EMBL" id="MBE7942698.1"/>
    </source>
</evidence>
<evidence type="ECO:0000256" key="7">
    <source>
        <dbReference type="SAM" id="MobiDB-lite"/>
    </source>
</evidence>
<dbReference type="InterPro" id="IPR002323">
    <property type="entry name" value="Cyt_CIE"/>
</dbReference>
<keyword evidence="5 6" id="KW-0408">Iron</keyword>
<evidence type="ECO:0000313" key="10">
    <source>
        <dbReference type="Proteomes" id="UP000715965"/>
    </source>
</evidence>
<dbReference type="EMBL" id="JADDOJ010000124">
    <property type="protein sequence ID" value="MBE7942698.1"/>
    <property type="molecule type" value="Genomic_DNA"/>
</dbReference>
<keyword evidence="10" id="KW-1185">Reference proteome</keyword>
<name>A0ABR9SK05_9BURK</name>
<dbReference type="Pfam" id="PF13442">
    <property type="entry name" value="Cytochrome_CBB3"/>
    <property type="match status" value="1"/>
</dbReference>
<dbReference type="Gene3D" id="1.10.760.10">
    <property type="entry name" value="Cytochrome c-like domain"/>
    <property type="match status" value="1"/>
</dbReference>
<dbReference type="InterPro" id="IPR009056">
    <property type="entry name" value="Cyt_c-like_dom"/>
</dbReference>
<keyword evidence="3 6" id="KW-0479">Metal-binding</keyword>
<keyword evidence="2 6" id="KW-0349">Heme</keyword>
<sequence length="126" mass="12188">TSTSSETATPSSPATATATSPDGKSSSSATSTSGTATASAGGSADGQGVYSRTCVACHGAGVAGAPKFGDKAAWAPRIAQGKDTLYQHAINGYTGKNGVMPPKGGNTALSDAEVKAAVDYMVGQAS</sequence>
<dbReference type="PROSITE" id="PS51007">
    <property type="entry name" value="CYTC"/>
    <property type="match status" value="1"/>
</dbReference>
<reference evidence="9 10" key="1">
    <citation type="submission" date="2020-10" db="EMBL/GenBank/DDBJ databases">
        <title>Draft genome of Ramlibacter aquaticus LMG 30558.</title>
        <authorList>
            <person name="Props R."/>
        </authorList>
    </citation>
    <scope>NUCLEOTIDE SEQUENCE [LARGE SCALE GENOMIC DNA]</scope>
    <source>
        <strain evidence="9 10">LMG 30558</strain>
    </source>
</reference>
<dbReference type="PANTHER" id="PTHR40942:SF4">
    <property type="entry name" value="CYTOCHROME C5"/>
    <property type="match status" value="1"/>
</dbReference>
<feature type="domain" description="Cytochrome c" evidence="8">
    <location>
        <begin position="41"/>
        <end position="125"/>
    </location>
</feature>
<evidence type="ECO:0000256" key="2">
    <source>
        <dbReference type="ARBA" id="ARBA00022617"/>
    </source>
</evidence>
<keyword evidence="1" id="KW-0813">Transport</keyword>
<organism evidence="9 10">
    <name type="scientific">Ramlibacter aquaticus</name>
    <dbReference type="NCBI Taxonomy" id="2780094"/>
    <lineage>
        <taxon>Bacteria</taxon>
        <taxon>Pseudomonadati</taxon>
        <taxon>Pseudomonadota</taxon>
        <taxon>Betaproteobacteria</taxon>
        <taxon>Burkholderiales</taxon>
        <taxon>Comamonadaceae</taxon>
        <taxon>Ramlibacter</taxon>
    </lineage>
</organism>
<comment type="caution">
    <text evidence="9">The sequence shown here is derived from an EMBL/GenBank/DDBJ whole genome shotgun (WGS) entry which is preliminary data.</text>
</comment>
<evidence type="ECO:0000256" key="3">
    <source>
        <dbReference type="ARBA" id="ARBA00022723"/>
    </source>
</evidence>
<gene>
    <name evidence="9" type="ORF">IM725_19185</name>
</gene>
<protein>
    <submittedName>
        <fullName evidence="9">Cytochrome c5 family protein</fullName>
    </submittedName>
</protein>
<evidence type="ECO:0000259" key="8">
    <source>
        <dbReference type="PROSITE" id="PS51007"/>
    </source>
</evidence>
<dbReference type="PANTHER" id="PTHR40942">
    <property type="match status" value="1"/>
</dbReference>
<feature type="non-terminal residue" evidence="9">
    <location>
        <position position="1"/>
    </location>
</feature>
<evidence type="ECO:0000256" key="6">
    <source>
        <dbReference type="PROSITE-ProRule" id="PRU00433"/>
    </source>
</evidence>
<proteinExistence type="predicted"/>
<dbReference type="PRINTS" id="PR00607">
    <property type="entry name" value="CYTCHROMECIE"/>
</dbReference>
<dbReference type="Proteomes" id="UP000715965">
    <property type="component" value="Unassembled WGS sequence"/>
</dbReference>
<dbReference type="SUPFAM" id="SSF46626">
    <property type="entry name" value="Cytochrome c"/>
    <property type="match status" value="1"/>
</dbReference>
<evidence type="ECO:0000256" key="5">
    <source>
        <dbReference type="ARBA" id="ARBA00023004"/>
    </source>
</evidence>
<keyword evidence="4" id="KW-0249">Electron transport</keyword>
<accession>A0ABR9SK05</accession>